<dbReference type="Pfam" id="PF02595">
    <property type="entry name" value="Gly_kinase"/>
    <property type="match status" value="1"/>
</dbReference>
<name>A0A837RAS9_LACPE</name>
<accession>A0A837RAS9</accession>
<evidence type="ECO:0000256" key="3">
    <source>
        <dbReference type="ARBA" id="ARBA00022777"/>
    </source>
</evidence>
<dbReference type="RefSeq" id="WP_050339900.1">
    <property type="nucleotide sequence ID" value="NZ_AZCU01000008.1"/>
</dbReference>
<dbReference type="EMBL" id="AZCU01000008">
    <property type="protein sequence ID" value="KRK25407.1"/>
    <property type="molecule type" value="Genomic_DNA"/>
</dbReference>
<dbReference type="AlphaFoldDB" id="A0A837RAS9"/>
<keyword evidence="2 4" id="KW-0808">Transferase</keyword>
<dbReference type="Gene3D" id="3.90.1510.10">
    <property type="entry name" value="Glycerate kinase, domain 2"/>
    <property type="match status" value="1"/>
</dbReference>
<keyword evidence="3 4" id="KW-0418">Kinase</keyword>
<dbReference type="InterPro" id="IPR018197">
    <property type="entry name" value="Glycerate_kinase_RE-like"/>
</dbReference>
<dbReference type="Gene3D" id="3.40.50.10350">
    <property type="entry name" value="Glycerate kinase, domain 1"/>
    <property type="match status" value="1"/>
</dbReference>
<protein>
    <submittedName>
        <fullName evidence="5">Glycerate kinase</fullName>
    </submittedName>
</protein>
<dbReference type="SUPFAM" id="SSF110738">
    <property type="entry name" value="Glycerate kinase I"/>
    <property type="match status" value="1"/>
</dbReference>
<dbReference type="Proteomes" id="UP000051020">
    <property type="component" value="Unassembled WGS sequence"/>
</dbReference>
<dbReference type="NCBIfam" id="TIGR00045">
    <property type="entry name" value="glycerate kinase"/>
    <property type="match status" value="1"/>
</dbReference>
<evidence type="ECO:0000256" key="1">
    <source>
        <dbReference type="ARBA" id="ARBA00006284"/>
    </source>
</evidence>
<organism evidence="5 6">
    <name type="scientific">Lactiplantibacillus pentosus DSM 20314</name>
    <dbReference type="NCBI Taxonomy" id="1423791"/>
    <lineage>
        <taxon>Bacteria</taxon>
        <taxon>Bacillati</taxon>
        <taxon>Bacillota</taxon>
        <taxon>Bacilli</taxon>
        <taxon>Lactobacillales</taxon>
        <taxon>Lactobacillaceae</taxon>
        <taxon>Lactiplantibacillus</taxon>
    </lineage>
</organism>
<evidence type="ECO:0000313" key="5">
    <source>
        <dbReference type="EMBL" id="KRK25407.1"/>
    </source>
</evidence>
<comment type="similarity">
    <text evidence="1 4">Belongs to the glycerate kinase type-1 family.</text>
</comment>
<reference evidence="5 6" key="1">
    <citation type="journal article" date="2015" name="Genome Announc.">
        <title>Expanding the biotechnology potential of lactobacilli through comparative genomics of 213 strains and associated genera.</title>
        <authorList>
            <person name="Sun Z."/>
            <person name="Harris H.M."/>
            <person name="McCann A."/>
            <person name="Guo C."/>
            <person name="Argimon S."/>
            <person name="Zhang W."/>
            <person name="Yang X."/>
            <person name="Jeffery I.B."/>
            <person name="Cooney J.C."/>
            <person name="Kagawa T.F."/>
            <person name="Liu W."/>
            <person name="Song Y."/>
            <person name="Salvetti E."/>
            <person name="Wrobel A."/>
            <person name="Rasinkangas P."/>
            <person name="Parkhill J."/>
            <person name="Rea M.C."/>
            <person name="O'Sullivan O."/>
            <person name="Ritari J."/>
            <person name="Douillard F.P."/>
            <person name="Paul Ross R."/>
            <person name="Yang R."/>
            <person name="Briner A.E."/>
            <person name="Felis G.E."/>
            <person name="de Vos W.M."/>
            <person name="Barrangou R."/>
            <person name="Klaenhammer T.R."/>
            <person name="Caufield P.W."/>
            <person name="Cui Y."/>
            <person name="Zhang H."/>
            <person name="O'Toole P.W."/>
        </authorList>
    </citation>
    <scope>NUCLEOTIDE SEQUENCE [LARGE SCALE GENOMIC DNA]</scope>
    <source>
        <strain evidence="5 6">DSM 20314</strain>
    </source>
</reference>
<evidence type="ECO:0000256" key="4">
    <source>
        <dbReference type="PIRNR" id="PIRNR006078"/>
    </source>
</evidence>
<gene>
    <name evidence="5" type="ORF">FD24_GL003260</name>
</gene>
<proteinExistence type="inferred from homology"/>
<comment type="caution">
    <text evidence="5">The sequence shown here is derived from an EMBL/GenBank/DDBJ whole genome shotgun (WGS) entry which is preliminary data.</text>
</comment>
<dbReference type="InterPro" id="IPR004381">
    <property type="entry name" value="Glycerate_kinase"/>
</dbReference>
<dbReference type="PANTHER" id="PTHR21599:SF0">
    <property type="entry name" value="GLYCERATE KINASE"/>
    <property type="match status" value="1"/>
</dbReference>
<dbReference type="PANTHER" id="PTHR21599">
    <property type="entry name" value="GLYCERATE KINASE"/>
    <property type="match status" value="1"/>
</dbReference>
<dbReference type="InterPro" id="IPR018193">
    <property type="entry name" value="Glyc_kinase_flavodox-like_fold"/>
</dbReference>
<sequence length="372" mass="38528">MHALIAIDSFKNSITSIQANQLVARRFEAHGLATTQVAIADGGEGTVAAWLANHAGGQSITAQTVDLAQQPLEATYGYFATEKLAVIEVAAASGIQFVTAQLTPLATNTYGTGLLIKDAIKHGARKIILGLGGSGTVDGGAGILRALGYRFLDANGNELAMIGADLGKVATIETQQVLPQLADVTFISAADVTNPLTGTNGAARIFGPQKGLPAAQIDAHDAALAHYMTIASGQVSAHAGDGAAGGIGFALRYFLHAQVQSGFQLLADVSQLKAKVAQADLVISGEGQVDDQSFMGKVPIQLSQMAQAADKPCYLLVGRQKGTNATFAEQGVTAVLPIVDQVMTLDQAMAQGPANLERMADRLARIISRTAR</sequence>
<evidence type="ECO:0000256" key="2">
    <source>
        <dbReference type="ARBA" id="ARBA00022679"/>
    </source>
</evidence>
<dbReference type="GeneID" id="49395284"/>
<evidence type="ECO:0000313" key="6">
    <source>
        <dbReference type="Proteomes" id="UP000051020"/>
    </source>
</evidence>
<dbReference type="InterPro" id="IPR036129">
    <property type="entry name" value="Glycerate_kinase_sf"/>
</dbReference>
<dbReference type="GO" id="GO:0008887">
    <property type="term" value="F:glycerate kinase activity"/>
    <property type="evidence" value="ECO:0007669"/>
    <property type="project" value="UniProtKB-UniRule"/>
</dbReference>
<dbReference type="GO" id="GO:0031388">
    <property type="term" value="P:organic acid phosphorylation"/>
    <property type="evidence" value="ECO:0007669"/>
    <property type="project" value="UniProtKB-UniRule"/>
</dbReference>
<dbReference type="PIRSF" id="PIRSF006078">
    <property type="entry name" value="GlxK"/>
    <property type="match status" value="1"/>
</dbReference>